<name>A0A1M4V574_9BACL</name>
<evidence type="ECO:0000256" key="2">
    <source>
        <dbReference type="ARBA" id="ARBA00022833"/>
    </source>
</evidence>
<dbReference type="RefSeq" id="WP_073153385.1">
    <property type="nucleotide sequence ID" value="NZ_FQVL01000002.1"/>
</dbReference>
<dbReference type="PIRSF" id="PIRSF010386">
    <property type="entry name" value="RocB"/>
    <property type="match status" value="1"/>
</dbReference>
<keyword evidence="1" id="KW-0378">Hydrolase</keyword>
<dbReference type="InterPro" id="IPR001261">
    <property type="entry name" value="ArgE/DapE_CS"/>
</dbReference>
<dbReference type="SUPFAM" id="SSF53187">
    <property type="entry name" value="Zn-dependent exopeptidases"/>
    <property type="match status" value="1"/>
</dbReference>
<dbReference type="GO" id="GO:0016787">
    <property type="term" value="F:hydrolase activity"/>
    <property type="evidence" value="ECO:0007669"/>
    <property type="project" value="UniProtKB-KW"/>
</dbReference>
<keyword evidence="2" id="KW-0862">Zinc</keyword>
<dbReference type="AlphaFoldDB" id="A0A1M4V574"/>
<gene>
    <name evidence="3" type="ORF">SAMN05444392_102172</name>
</gene>
<evidence type="ECO:0000313" key="3">
    <source>
        <dbReference type="EMBL" id="SHE64047.1"/>
    </source>
</evidence>
<keyword evidence="4" id="KW-1185">Reference proteome</keyword>
<dbReference type="Pfam" id="PF01546">
    <property type="entry name" value="Peptidase_M20"/>
    <property type="match status" value="1"/>
</dbReference>
<dbReference type="InterPro" id="IPR002933">
    <property type="entry name" value="Peptidase_M20"/>
</dbReference>
<dbReference type="PROSITE" id="PS00758">
    <property type="entry name" value="ARGE_DAPE_CPG2_1"/>
    <property type="match status" value="1"/>
</dbReference>
<dbReference type="InterPro" id="IPR050072">
    <property type="entry name" value="Peptidase_M20A"/>
</dbReference>
<evidence type="ECO:0000256" key="1">
    <source>
        <dbReference type="ARBA" id="ARBA00022801"/>
    </source>
</evidence>
<dbReference type="STRING" id="112248.SAMN05444392_102172"/>
<dbReference type="InterPro" id="IPR012166">
    <property type="entry name" value="Uncharacterised_RocB"/>
</dbReference>
<reference evidence="3 4" key="1">
    <citation type="submission" date="2016-11" db="EMBL/GenBank/DDBJ databases">
        <authorList>
            <person name="Jaros S."/>
            <person name="Januszkiewicz K."/>
            <person name="Wedrychowicz H."/>
        </authorList>
    </citation>
    <scope>NUCLEOTIDE SEQUENCE [LARGE SCALE GENOMIC DNA]</scope>
    <source>
        <strain evidence="3 4">DSM 44666</strain>
    </source>
</reference>
<accession>A0A1M4V574</accession>
<dbReference type="Gene3D" id="3.40.630.10">
    <property type="entry name" value="Zn peptidases"/>
    <property type="match status" value="1"/>
</dbReference>
<proteinExistence type="predicted"/>
<dbReference type="PANTHER" id="PTHR43808">
    <property type="entry name" value="ACETYLORNITHINE DEACETYLASE"/>
    <property type="match status" value="1"/>
</dbReference>
<organism evidence="3 4">
    <name type="scientific">Seinonella peptonophila</name>
    <dbReference type="NCBI Taxonomy" id="112248"/>
    <lineage>
        <taxon>Bacteria</taxon>
        <taxon>Bacillati</taxon>
        <taxon>Bacillota</taxon>
        <taxon>Bacilli</taxon>
        <taxon>Bacillales</taxon>
        <taxon>Thermoactinomycetaceae</taxon>
        <taxon>Seinonella</taxon>
    </lineage>
</organism>
<dbReference type="EMBL" id="FQVL01000002">
    <property type="protein sequence ID" value="SHE64047.1"/>
    <property type="molecule type" value="Genomic_DNA"/>
</dbReference>
<protein>
    <submittedName>
        <fullName evidence="3">Arginine utilization protein RocB</fullName>
    </submittedName>
</protein>
<evidence type="ECO:0000313" key="4">
    <source>
        <dbReference type="Proteomes" id="UP000184476"/>
    </source>
</evidence>
<sequence>MIDFYQEVYRLTRLLVEQPSIVGTVDEKNMAQLLHKTLQENPYFQENPNHLHLQPTIQDDRERYNVLALVKGRNPDNKGTILLLAHMDTVGVEDYGKWKRFAFSPDQLRSQWLESSAIPENVKDDILKDDWLGGRGILDMKCGIAVQIALINYFSAHRDQLDGNIMLVVTCDEENDHRGILSALKEIKRLAGKEQIHYIGAVNTDYISPRFLNDPSRYIYLGTVGKLLPTFFVVGKETHAGQLFEGFDPNLILSELTGRLNYNPDFCDVMDGEITLPPVSLKQTDLKKRYDVQTPQTAFAYFNFFVHSWSPKDVLERLKDVTTDAFAAAIEKYEQRYRHFCEVAQLPYQSQQIQPRVYTYHEFYQKCVEQYEGEFEESILRYSINLLNEEKLDVREYSLKMVEELWRWGGDGEPAIILFYSSPYIPRIVVDESEKKSKHLIEAVKRAVEKLQPQCEEPIQIRKFYPYLSDMSFVAISDTEFDIQHFEQNMPAWGRKYHYDVESIRELDVPVVNIGPYGKDAHKQWERVELNYSMQIVPNLVVQVMRELFASYQSKS</sequence>
<dbReference type="PANTHER" id="PTHR43808:SF27">
    <property type="entry name" value="PROTEIN ROCB"/>
    <property type="match status" value="1"/>
</dbReference>
<dbReference type="Proteomes" id="UP000184476">
    <property type="component" value="Unassembled WGS sequence"/>
</dbReference>